<organism evidence="19">
    <name type="scientific">Colletotrichum graminicola (strain M1.001 / M2 / FGSC 10212)</name>
    <name type="common">Maize anthracnose fungus</name>
    <name type="synonym">Glomerella graminicola</name>
    <dbReference type="NCBI Taxonomy" id="645133"/>
    <lineage>
        <taxon>Eukaryota</taxon>
        <taxon>Fungi</taxon>
        <taxon>Dikarya</taxon>
        <taxon>Ascomycota</taxon>
        <taxon>Pezizomycotina</taxon>
        <taxon>Sordariomycetes</taxon>
        <taxon>Hypocreomycetidae</taxon>
        <taxon>Glomerellales</taxon>
        <taxon>Glomerellaceae</taxon>
        <taxon>Colletotrichum</taxon>
        <taxon>Colletotrichum graminicola species complex</taxon>
    </lineage>
</organism>
<evidence type="ECO:0000256" key="6">
    <source>
        <dbReference type="ARBA" id="ARBA00022622"/>
    </source>
</evidence>
<evidence type="ECO:0000256" key="12">
    <source>
        <dbReference type="ARBA" id="ARBA00023288"/>
    </source>
</evidence>
<dbReference type="Pfam" id="PF20684">
    <property type="entry name" value="Fung_rhodopsin"/>
    <property type="match status" value="1"/>
</dbReference>
<keyword evidence="12" id="KW-0449">Lipoprotein</keyword>
<keyword evidence="11 14" id="KW-1015">Disulfide bond</keyword>
<evidence type="ECO:0000256" key="16">
    <source>
        <dbReference type="SAM" id="SignalP"/>
    </source>
</evidence>
<evidence type="ECO:0000256" key="13">
    <source>
        <dbReference type="ARBA" id="ARBA00038359"/>
    </source>
</evidence>
<dbReference type="PANTHER" id="PTHR33048:SF143">
    <property type="entry name" value="EXTRACELLULAR MEMBRANE PROTEIN CFEM DOMAIN-CONTAINING PROTEIN-RELATED"/>
    <property type="match status" value="1"/>
</dbReference>
<dbReference type="PANTHER" id="PTHR33048">
    <property type="entry name" value="PTH11-LIKE INTEGRAL MEMBRANE PROTEIN (AFU_ORTHOLOGUE AFUA_5G11245)"/>
    <property type="match status" value="1"/>
</dbReference>
<evidence type="ECO:0000256" key="3">
    <source>
        <dbReference type="ARBA" id="ARBA00004613"/>
    </source>
</evidence>
<evidence type="ECO:0000256" key="15">
    <source>
        <dbReference type="SAM" id="Phobius"/>
    </source>
</evidence>
<evidence type="ECO:0000256" key="4">
    <source>
        <dbReference type="ARBA" id="ARBA00010031"/>
    </source>
</evidence>
<dbReference type="Proteomes" id="UP000008782">
    <property type="component" value="Unassembled WGS sequence"/>
</dbReference>
<evidence type="ECO:0000313" key="18">
    <source>
        <dbReference type="EMBL" id="EFQ29636.1"/>
    </source>
</evidence>
<feature type="disulfide bond" evidence="14">
    <location>
        <begin position="51"/>
        <end position="58"/>
    </location>
</feature>
<keyword evidence="7 15" id="KW-0812">Transmembrane</keyword>
<comment type="caution">
    <text evidence="14">Lacks conserved residue(s) required for the propagation of feature annotation.</text>
</comment>
<protein>
    <submittedName>
        <fullName evidence="18">CFEM domain-containing protein</fullName>
    </submittedName>
</protein>
<feature type="signal peptide" evidence="16">
    <location>
        <begin position="1"/>
        <end position="23"/>
    </location>
</feature>
<keyword evidence="6" id="KW-0325">Glycoprotein</keyword>
<dbReference type="OrthoDB" id="10017208at2759"/>
<feature type="transmembrane region" description="Helical" evidence="15">
    <location>
        <begin position="265"/>
        <end position="287"/>
    </location>
</feature>
<dbReference type="GO" id="GO:0098552">
    <property type="term" value="C:side of membrane"/>
    <property type="evidence" value="ECO:0007669"/>
    <property type="project" value="UniProtKB-KW"/>
</dbReference>
<dbReference type="HOGENOM" id="CLU_028200_6_0_1"/>
<evidence type="ECO:0000256" key="9">
    <source>
        <dbReference type="ARBA" id="ARBA00022989"/>
    </source>
</evidence>
<keyword evidence="19" id="KW-1185">Reference proteome</keyword>
<dbReference type="GO" id="GO:0005576">
    <property type="term" value="C:extracellular region"/>
    <property type="evidence" value="ECO:0007669"/>
    <property type="project" value="UniProtKB-SubCell"/>
</dbReference>
<comment type="similarity">
    <text evidence="13">Belongs to the SAT4 family.</text>
</comment>
<keyword evidence="5" id="KW-0964">Secreted</keyword>
<keyword evidence="6" id="KW-0336">GPI-anchor</keyword>
<dbReference type="InterPro" id="IPR049326">
    <property type="entry name" value="Rhodopsin_dom_fungi"/>
</dbReference>
<reference evidence="19" key="1">
    <citation type="journal article" date="2012" name="Nat. Genet.">
        <title>Lifestyle transitions in plant pathogenic Colletotrichum fungi deciphered by genome and transcriptome analyses.</title>
        <authorList>
            <person name="O'Connell R.J."/>
            <person name="Thon M.R."/>
            <person name="Hacquard S."/>
            <person name="Amyotte S.G."/>
            <person name="Kleemann J."/>
            <person name="Torres M.F."/>
            <person name="Damm U."/>
            <person name="Buiate E.A."/>
            <person name="Epstein L."/>
            <person name="Alkan N."/>
            <person name="Altmueller J."/>
            <person name="Alvarado-Balderrama L."/>
            <person name="Bauser C.A."/>
            <person name="Becker C."/>
            <person name="Birren B.W."/>
            <person name="Chen Z."/>
            <person name="Choi J."/>
            <person name="Crouch J.A."/>
            <person name="Duvick J.P."/>
            <person name="Farman M.A."/>
            <person name="Gan P."/>
            <person name="Heiman D."/>
            <person name="Henrissat B."/>
            <person name="Howard R.J."/>
            <person name="Kabbage M."/>
            <person name="Koch C."/>
            <person name="Kracher B."/>
            <person name="Kubo Y."/>
            <person name="Law A.D."/>
            <person name="Lebrun M.-H."/>
            <person name="Lee Y.-H."/>
            <person name="Miyara I."/>
            <person name="Moore N."/>
            <person name="Neumann U."/>
            <person name="Nordstroem K."/>
            <person name="Panaccione D.G."/>
            <person name="Panstruga R."/>
            <person name="Place M."/>
            <person name="Proctor R.H."/>
            <person name="Prusky D."/>
            <person name="Rech G."/>
            <person name="Reinhardt R."/>
            <person name="Rollins J.A."/>
            <person name="Rounsley S."/>
            <person name="Schardl C.L."/>
            <person name="Schwartz D.C."/>
            <person name="Shenoy N."/>
            <person name="Shirasu K."/>
            <person name="Sikhakolli U.R."/>
            <person name="Stueber K."/>
            <person name="Sukno S.A."/>
            <person name="Sweigard J.A."/>
            <person name="Takano Y."/>
            <person name="Takahara H."/>
            <person name="Trail F."/>
            <person name="van der Does H.C."/>
            <person name="Voll L.M."/>
            <person name="Will I."/>
            <person name="Young S."/>
            <person name="Zeng Q."/>
            <person name="Zhang J."/>
            <person name="Zhou S."/>
            <person name="Dickman M.B."/>
            <person name="Schulze-Lefert P."/>
            <person name="Ver Loren van Themaat E."/>
            <person name="Ma L.-J."/>
            <person name="Vaillancourt L.J."/>
        </authorList>
    </citation>
    <scope>NUCLEOTIDE SEQUENCE [LARGE SCALE GENOMIC DNA]</scope>
    <source>
        <strain evidence="19">M1.001 / M2 / FGSC 10212</strain>
    </source>
</reference>
<feature type="transmembrane region" description="Helical" evidence="15">
    <location>
        <begin position="138"/>
        <end position="158"/>
    </location>
</feature>
<dbReference type="PROSITE" id="PS52012">
    <property type="entry name" value="CFEM"/>
    <property type="match status" value="1"/>
</dbReference>
<evidence type="ECO:0000313" key="19">
    <source>
        <dbReference type="Proteomes" id="UP000008782"/>
    </source>
</evidence>
<keyword evidence="10 15" id="KW-0472">Membrane</keyword>
<dbReference type="eggNOG" id="ENOG502SKG6">
    <property type="taxonomic scope" value="Eukaryota"/>
</dbReference>
<evidence type="ECO:0000256" key="2">
    <source>
        <dbReference type="ARBA" id="ARBA00004589"/>
    </source>
</evidence>
<gene>
    <name evidence="18" type="ORF">GLRG_04780</name>
</gene>
<evidence type="ECO:0000256" key="8">
    <source>
        <dbReference type="ARBA" id="ARBA00022729"/>
    </source>
</evidence>
<evidence type="ECO:0000259" key="17">
    <source>
        <dbReference type="PROSITE" id="PS52012"/>
    </source>
</evidence>
<accession>E3QFJ8</accession>
<comment type="similarity">
    <text evidence="4">Belongs to the RBT5 family.</text>
</comment>
<feature type="transmembrane region" description="Helical" evidence="15">
    <location>
        <begin position="299"/>
        <end position="317"/>
    </location>
</feature>
<feature type="transmembrane region" description="Helical" evidence="15">
    <location>
        <begin position="107"/>
        <end position="126"/>
    </location>
</feature>
<feature type="disulfide bond" evidence="14">
    <location>
        <begin position="60"/>
        <end position="93"/>
    </location>
</feature>
<feature type="chain" id="PRO_5003179689" evidence="16">
    <location>
        <begin position="24"/>
        <end position="447"/>
    </location>
</feature>
<dbReference type="SMART" id="SM00747">
    <property type="entry name" value="CFEM"/>
    <property type="match status" value="1"/>
</dbReference>
<comment type="subcellular location">
    <subcellularLocation>
        <location evidence="2">Membrane</location>
        <topology evidence="2">Lipid-anchor</topology>
        <topology evidence="2">GPI-anchor</topology>
    </subcellularLocation>
    <subcellularLocation>
        <location evidence="1">Membrane</location>
        <topology evidence="1">Multi-pass membrane protein</topology>
    </subcellularLocation>
    <subcellularLocation>
        <location evidence="3">Secreted</location>
    </subcellularLocation>
</comment>
<dbReference type="InterPro" id="IPR008427">
    <property type="entry name" value="Extracellular_membr_CFEM_dom"/>
</dbReference>
<feature type="disulfide bond" evidence="14">
    <location>
        <begin position="37"/>
        <end position="77"/>
    </location>
</feature>
<evidence type="ECO:0000256" key="11">
    <source>
        <dbReference type="ARBA" id="ARBA00023157"/>
    </source>
</evidence>
<keyword evidence="8 16" id="KW-0732">Signal</keyword>
<proteinExistence type="inferred from homology"/>
<evidence type="ECO:0000256" key="7">
    <source>
        <dbReference type="ARBA" id="ARBA00022692"/>
    </source>
</evidence>
<dbReference type="STRING" id="645133.E3QFJ8"/>
<dbReference type="AlphaFoldDB" id="E3QFJ8"/>
<evidence type="ECO:0000256" key="5">
    <source>
        <dbReference type="ARBA" id="ARBA00022525"/>
    </source>
</evidence>
<feature type="transmembrane region" description="Helical" evidence="15">
    <location>
        <begin position="217"/>
        <end position="245"/>
    </location>
</feature>
<evidence type="ECO:0000256" key="14">
    <source>
        <dbReference type="PROSITE-ProRule" id="PRU01356"/>
    </source>
</evidence>
<dbReference type="GeneID" id="24410145"/>
<dbReference type="InterPro" id="IPR052337">
    <property type="entry name" value="SAT4-like"/>
</dbReference>
<dbReference type="RefSeq" id="XP_008093656.1">
    <property type="nucleotide sequence ID" value="XM_008095465.1"/>
</dbReference>
<feature type="transmembrane region" description="Helical" evidence="15">
    <location>
        <begin position="178"/>
        <end position="205"/>
    </location>
</feature>
<evidence type="ECO:0000256" key="10">
    <source>
        <dbReference type="ARBA" id="ARBA00023136"/>
    </source>
</evidence>
<sequence length="447" mass="48995">MAATARFLALLACLLGLASFVCASTVTPLNITALPGCATTCILQEMGRSDCGFANQTCLCANEAYNDLVTTCVIANCTIKQQLVTKNQTLAACGKLSVDQTDTTLKVLRVTLFILPTFFIGVRLTGKLMKLSTWGWDDITILAAYVILVGFMPANFAITQAGAGRDMWTLTPTQISQVLLIIYIFNLLYFTCLSLIKASLILMYLRIFPDQKIRKILWATLALNIALWTGYLGPAIFVCSPISFFWDGWMQESEGQCINYHATSISYAVFQLLLDVILLVTPATQIWGLNMGLKKKIGVYLIFGAGIFLTAVGAYRIRTLADFATSTNPTVNTYESAVWSNVELCTGVFVACLPSTQQLWKRMVPKVANLTNAGSKAAASKASNHGSNSWGTGGYIKRHPAENKSWMTRMVEETNNDIPLREHRSVSAVSLVESPDRPDRSLHSSEV</sequence>
<feature type="disulfide bond" evidence="14">
    <location>
        <begin position="41"/>
        <end position="72"/>
    </location>
</feature>
<feature type="domain" description="CFEM" evidence="17">
    <location>
        <begin position="9"/>
        <end position="120"/>
    </location>
</feature>
<keyword evidence="9 15" id="KW-1133">Transmembrane helix</keyword>
<dbReference type="Pfam" id="PF05730">
    <property type="entry name" value="CFEM"/>
    <property type="match status" value="1"/>
</dbReference>
<dbReference type="EMBL" id="GG697345">
    <property type="protein sequence ID" value="EFQ29636.1"/>
    <property type="molecule type" value="Genomic_DNA"/>
</dbReference>
<evidence type="ECO:0000256" key="1">
    <source>
        <dbReference type="ARBA" id="ARBA00004141"/>
    </source>
</evidence>
<name>E3QFJ8_COLGM</name>
<dbReference type="VEuPathDB" id="FungiDB:GLRG_04780"/>